<sequence>MVTTRSSNRLLKKAKLENDMVAVMPVNDEQDNDEQDNDEQDNDEQEPVAVPRTRFSKRRLSALPTARTEPQTSTRCAATSSSSVIPELSADVKAEPEEEVDQLTEEPEEEVDQLTQEVDEPSPLQDIVVSDTEDDSEPEPVVVRRRRGKLPKIENYKKTEEKIIIQRPELAWIWKDIEEIEAPVVQPIEQPAELSLTLLPFQRYGVGWMIQQESMKSFNGGILADEMGMGKTIQTIALLLSDRQKPNLVVAPTVALIQWKNEISKHTNNALSVYVFHGAARSKDMDEIKKHDVVLTTYSVIETAFRRQEQGLKRKGEDGEYLIIKEKSILHKIQWHRVILDEAHNIKDRSSNTARAAFNLNGKYKWSLTGTPLQNRVGELYSLIRFMRAGTYKTFVYYISLANAVIFVDPFAYYYCKNCPCKELSWKFSNLKECDVCHHTPMSHVCWWNNEVLKPIQIHGYTGDGKIALKKLRMLLDRIMLRRTKTECADDLGLPPRTVIVRRDVFSEEEEDVYNSLYMDVARAFTTYVEDDTVLNNYANIFELLMKMRQCADHPDLVTKKSTDNRQLMCMLCNDLSEDPITAICKHVFCRECCVQYYDSFDDSVGNKPRCPSCYAEFNVDLSQPSLDAGVSSNGNYTKSSIVNRINMGSWRSSTKIEALVEELSKLRREDKTIKSIVFSQFVNFLDLVYWRLSRAGFECIRLDGTMSPTQRDAAIQHFSTKPTVTVFLISLKAGGVALNLTEASRVFICDPWWNPAMDRIHRLGQHRPIRITRLIIENSIESRIVQLQEKKTALANSTVGKMENALDKLTIDDLRFLFVM</sequence>
<keyword evidence="9" id="KW-0067">ATP-binding</keyword>
<dbReference type="InterPro" id="IPR001650">
    <property type="entry name" value="Helicase_C-like"/>
</dbReference>
<keyword evidence="5 10" id="KW-0863">Zinc-finger</keyword>
<dbReference type="InterPro" id="IPR049730">
    <property type="entry name" value="SNF2/RAD54-like_C"/>
</dbReference>
<dbReference type="CDD" id="cd18008">
    <property type="entry name" value="DEXDc_SHPRH-like"/>
    <property type="match status" value="1"/>
</dbReference>
<protein>
    <recommendedName>
        <fullName evidence="17">DNA repair protein RAD16</fullName>
    </recommendedName>
</protein>
<dbReference type="PROSITE" id="PS00690">
    <property type="entry name" value="DEAH_ATP_HELICASE"/>
    <property type="match status" value="1"/>
</dbReference>
<evidence type="ECO:0000256" key="4">
    <source>
        <dbReference type="ARBA" id="ARBA00022741"/>
    </source>
</evidence>
<feature type="compositionally biased region" description="Low complexity" evidence="11">
    <location>
        <begin position="72"/>
        <end position="83"/>
    </location>
</feature>
<dbReference type="Pfam" id="PF00176">
    <property type="entry name" value="SNF2-rel_dom"/>
    <property type="match status" value="2"/>
</dbReference>
<dbReference type="SUPFAM" id="SSF52540">
    <property type="entry name" value="P-loop containing nucleoside triphosphate hydrolases"/>
    <property type="match status" value="2"/>
</dbReference>
<dbReference type="InterPro" id="IPR001841">
    <property type="entry name" value="Znf_RING"/>
</dbReference>
<dbReference type="InterPro" id="IPR000330">
    <property type="entry name" value="SNF2_N"/>
</dbReference>
<keyword evidence="4" id="KW-0547">Nucleotide-binding</keyword>
<evidence type="ECO:0000313" key="15">
    <source>
        <dbReference type="EMBL" id="GAA5803088.1"/>
    </source>
</evidence>
<dbReference type="Gene3D" id="3.40.50.10810">
    <property type="entry name" value="Tandem AAA-ATPase domain"/>
    <property type="match status" value="1"/>
</dbReference>
<dbReference type="InterPro" id="IPR027417">
    <property type="entry name" value="P-loop_NTPase"/>
</dbReference>
<proteinExistence type="inferred from homology"/>
<dbReference type="EMBL" id="BAABUJ010000026">
    <property type="protein sequence ID" value="GAA5803088.1"/>
    <property type="molecule type" value="Genomic_DNA"/>
</dbReference>
<evidence type="ECO:0000256" key="11">
    <source>
        <dbReference type="SAM" id="MobiDB-lite"/>
    </source>
</evidence>
<feature type="region of interest" description="Disordered" evidence="11">
    <location>
        <begin position="1"/>
        <end position="140"/>
    </location>
</feature>
<evidence type="ECO:0000259" key="13">
    <source>
        <dbReference type="PROSITE" id="PS51192"/>
    </source>
</evidence>
<comment type="caution">
    <text evidence="15">The sequence shown here is derived from an EMBL/GenBank/DDBJ whole genome shotgun (WGS) entry which is preliminary data.</text>
</comment>
<dbReference type="PANTHER" id="PTHR45626:SF12">
    <property type="entry name" value="DNA REPAIR PROTEIN RAD16"/>
    <property type="match status" value="1"/>
</dbReference>
<evidence type="ECO:0000256" key="8">
    <source>
        <dbReference type="ARBA" id="ARBA00022833"/>
    </source>
</evidence>
<feature type="domain" description="Helicase ATP-binding" evidence="13">
    <location>
        <begin position="212"/>
        <end position="390"/>
    </location>
</feature>
<evidence type="ECO:0000256" key="10">
    <source>
        <dbReference type="PROSITE-ProRule" id="PRU00175"/>
    </source>
</evidence>
<dbReference type="Gene3D" id="3.40.50.300">
    <property type="entry name" value="P-loop containing nucleotide triphosphate hydrolases"/>
    <property type="match status" value="1"/>
</dbReference>
<feature type="compositionally biased region" description="Acidic residues" evidence="11">
    <location>
        <begin position="96"/>
        <end position="120"/>
    </location>
</feature>
<dbReference type="InterPro" id="IPR014001">
    <property type="entry name" value="Helicase_ATP-bd"/>
</dbReference>
<dbReference type="Pfam" id="PF00097">
    <property type="entry name" value="zf-C3HC4"/>
    <property type="match status" value="1"/>
</dbReference>
<evidence type="ECO:0000313" key="16">
    <source>
        <dbReference type="Proteomes" id="UP001476247"/>
    </source>
</evidence>
<dbReference type="PANTHER" id="PTHR45626">
    <property type="entry name" value="TRANSCRIPTION TERMINATION FACTOR 2-RELATED"/>
    <property type="match status" value="1"/>
</dbReference>
<comment type="similarity">
    <text evidence="2">Belongs to the SNF2/RAD54 helicase family.</text>
</comment>
<name>A0ABP9Y8A1_9FUNG</name>
<dbReference type="PROSITE" id="PS51192">
    <property type="entry name" value="HELICASE_ATP_BIND_1"/>
    <property type="match status" value="1"/>
</dbReference>
<gene>
    <name evidence="15" type="ORF">HPULCUR_008563</name>
</gene>
<organism evidence="15 16">
    <name type="scientific">Helicostylum pulchrum</name>
    <dbReference type="NCBI Taxonomy" id="562976"/>
    <lineage>
        <taxon>Eukaryota</taxon>
        <taxon>Fungi</taxon>
        <taxon>Fungi incertae sedis</taxon>
        <taxon>Mucoromycota</taxon>
        <taxon>Mucoromycotina</taxon>
        <taxon>Mucoromycetes</taxon>
        <taxon>Mucorales</taxon>
        <taxon>Mucorineae</taxon>
        <taxon>Mucoraceae</taxon>
        <taxon>Helicostylum</taxon>
    </lineage>
</organism>
<dbReference type="CDD" id="cd18793">
    <property type="entry name" value="SF2_C_SNF"/>
    <property type="match status" value="1"/>
</dbReference>
<dbReference type="Gene3D" id="3.30.40.10">
    <property type="entry name" value="Zinc/RING finger domain, C3HC4 (zinc finger)"/>
    <property type="match status" value="1"/>
</dbReference>
<accession>A0ABP9Y8A1</accession>
<evidence type="ECO:0000256" key="3">
    <source>
        <dbReference type="ARBA" id="ARBA00022723"/>
    </source>
</evidence>
<dbReference type="SMART" id="SM00487">
    <property type="entry name" value="DEXDc"/>
    <property type="match status" value="1"/>
</dbReference>
<dbReference type="SMART" id="SM00490">
    <property type="entry name" value="HELICc"/>
    <property type="match status" value="1"/>
</dbReference>
<evidence type="ECO:0000256" key="5">
    <source>
        <dbReference type="ARBA" id="ARBA00022771"/>
    </source>
</evidence>
<dbReference type="InterPro" id="IPR002464">
    <property type="entry name" value="DNA/RNA_helicase_DEAH_CS"/>
</dbReference>
<evidence type="ECO:0000256" key="1">
    <source>
        <dbReference type="ARBA" id="ARBA00004123"/>
    </source>
</evidence>
<dbReference type="PROSITE" id="PS50089">
    <property type="entry name" value="ZF_RING_2"/>
    <property type="match status" value="1"/>
</dbReference>
<evidence type="ECO:0000256" key="7">
    <source>
        <dbReference type="ARBA" id="ARBA00022806"/>
    </source>
</evidence>
<dbReference type="InterPro" id="IPR050628">
    <property type="entry name" value="SNF2_RAD54_helicase_TF"/>
</dbReference>
<feature type="domain" description="Helicase C-terminal" evidence="14">
    <location>
        <begin position="659"/>
        <end position="807"/>
    </location>
</feature>
<dbReference type="InterPro" id="IPR018957">
    <property type="entry name" value="Znf_C3HC4_RING-type"/>
</dbReference>
<comment type="subcellular location">
    <subcellularLocation>
        <location evidence="1">Nucleus</location>
    </subcellularLocation>
</comment>
<dbReference type="InterPro" id="IPR038718">
    <property type="entry name" value="SNF2-like_sf"/>
</dbReference>
<dbReference type="Pfam" id="PF00271">
    <property type="entry name" value="Helicase_C"/>
    <property type="match status" value="1"/>
</dbReference>
<keyword evidence="16" id="KW-1185">Reference proteome</keyword>
<feature type="compositionally biased region" description="Acidic residues" evidence="11">
    <location>
        <begin position="28"/>
        <end position="46"/>
    </location>
</feature>
<evidence type="ECO:0000259" key="12">
    <source>
        <dbReference type="PROSITE" id="PS50089"/>
    </source>
</evidence>
<reference evidence="15 16" key="1">
    <citation type="submission" date="2024-04" db="EMBL/GenBank/DDBJ databases">
        <title>genome sequences of Mucor flavus KT1a and Helicostylum pulchrum KT1b strains isolation_sourced from the surface of a dry-aged beef.</title>
        <authorList>
            <person name="Toyotome T."/>
            <person name="Hosono M."/>
            <person name="Torimaru M."/>
            <person name="Fukuda K."/>
            <person name="Mikami N."/>
        </authorList>
    </citation>
    <scope>NUCLEOTIDE SEQUENCE [LARGE SCALE GENOMIC DNA]</scope>
    <source>
        <strain evidence="15 16">KT1b</strain>
    </source>
</reference>
<keyword evidence="6" id="KW-0378">Hydrolase</keyword>
<dbReference type="PROSITE" id="PS51194">
    <property type="entry name" value="HELICASE_CTER"/>
    <property type="match status" value="1"/>
</dbReference>
<evidence type="ECO:0000256" key="9">
    <source>
        <dbReference type="ARBA" id="ARBA00022840"/>
    </source>
</evidence>
<evidence type="ECO:0000256" key="6">
    <source>
        <dbReference type="ARBA" id="ARBA00022801"/>
    </source>
</evidence>
<dbReference type="InterPro" id="IPR013083">
    <property type="entry name" value="Znf_RING/FYVE/PHD"/>
</dbReference>
<dbReference type="Proteomes" id="UP001476247">
    <property type="component" value="Unassembled WGS sequence"/>
</dbReference>
<keyword evidence="7" id="KW-0347">Helicase</keyword>
<keyword evidence="3" id="KW-0479">Metal-binding</keyword>
<evidence type="ECO:0008006" key="17">
    <source>
        <dbReference type="Google" id="ProtNLM"/>
    </source>
</evidence>
<evidence type="ECO:0000259" key="14">
    <source>
        <dbReference type="PROSITE" id="PS51194"/>
    </source>
</evidence>
<feature type="domain" description="RING-type" evidence="12">
    <location>
        <begin position="570"/>
        <end position="614"/>
    </location>
</feature>
<keyword evidence="8" id="KW-0862">Zinc</keyword>
<dbReference type="SUPFAM" id="SSF57850">
    <property type="entry name" value="RING/U-box"/>
    <property type="match status" value="1"/>
</dbReference>
<evidence type="ECO:0000256" key="2">
    <source>
        <dbReference type="ARBA" id="ARBA00007025"/>
    </source>
</evidence>